<organism evidence="1 2">
    <name type="scientific">Streptomyces collinus</name>
    <dbReference type="NCBI Taxonomy" id="42684"/>
    <lineage>
        <taxon>Bacteria</taxon>
        <taxon>Bacillati</taxon>
        <taxon>Actinomycetota</taxon>
        <taxon>Actinomycetes</taxon>
        <taxon>Kitasatosporales</taxon>
        <taxon>Streptomycetaceae</taxon>
        <taxon>Streptomyces</taxon>
    </lineage>
</organism>
<accession>A0AA89QB97</accession>
<dbReference type="GeneID" id="93842845"/>
<sequence>MAQESHRPYPVDELLAAVRLEIAAELRSDGTSNSCGWGVST</sequence>
<name>A0AA89QB97_STRCU</name>
<dbReference type="RefSeq" id="WP_311241130.1">
    <property type="nucleotide sequence ID" value="NZ_BAABFE010000002.1"/>
</dbReference>
<reference evidence="1 2" key="1">
    <citation type="submission" date="2020-08" db="EMBL/GenBank/DDBJ databases">
        <title>Sequencing the genomes of 1000 actinobacteria strains.</title>
        <authorList>
            <person name="Klenk H.-P."/>
        </authorList>
    </citation>
    <scope>NUCLEOTIDE SEQUENCE [LARGE SCALE GENOMIC DNA]</scope>
    <source>
        <strain evidence="1 2">DSM 40129</strain>
    </source>
</reference>
<keyword evidence="2" id="KW-1185">Reference proteome</keyword>
<evidence type="ECO:0000313" key="2">
    <source>
        <dbReference type="Proteomes" id="UP000579531"/>
    </source>
</evidence>
<dbReference type="Proteomes" id="UP000579531">
    <property type="component" value="Unassembled WGS sequence"/>
</dbReference>
<dbReference type="EMBL" id="JACHLX010000001">
    <property type="protein sequence ID" value="MBB5815393.1"/>
    <property type="molecule type" value="Genomic_DNA"/>
</dbReference>
<protein>
    <submittedName>
        <fullName evidence="1">Uncharacterized protein</fullName>
    </submittedName>
</protein>
<proteinExistence type="predicted"/>
<evidence type="ECO:0000313" key="1">
    <source>
        <dbReference type="EMBL" id="MBB5815393.1"/>
    </source>
</evidence>
<comment type="caution">
    <text evidence="1">The sequence shown here is derived from an EMBL/GenBank/DDBJ whole genome shotgun (WGS) entry which is preliminary data.</text>
</comment>
<dbReference type="AlphaFoldDB" id="A0AA89QB97"/>
<gene>
    <name evidence="1" type="ORF">HNR72_006421</name>
</gene>